<dbReference type="AlphaFoldDB" id="A0A8I1MWF5"/>
<gene>
    <name evidence="1" type="ORF">J0I24_11775</name>
</gene>
<dbReference type="Proteomes" id="UP000664800">
    <property type="component" value="Unassembled WGS sequence"/>
</dbReference>
<dbReference type="EMBL" id="JAFKMR010000022">
    <property type="protein sequence ID" value="MBN8744971.1"/>
    <property type="molecule type" value="Genomic_DNA"/>
</dbReference>
<name>A0A8I1MWF5_THIA3</name>
<accession>A0A8I1MWF5</accession>
<protein>
    <submittedName>
        <fullName evidence="1">DUF3987 domain-containing protein</fullName>
    </submittedName>
</protein>
<comment type="caution">
    <text evidence="1">The sequence shown here is derived from an EMBL/GenBank/DDBJ whole genome shotgun (WGS) entry which is preliminary data.</text>
</comment>
<sequence>MNYPSHHLSPFLSPKLPSIFRDTVFQLTQEVQCAPELAGSTALGVSASVMQGIADLHLQDGRVFPLTASIIGLAESGGGKSTLLTRLTHPLRGALDDFQRNTKNIVSEAEYGHQKLRAGYAERQHGIDFFEDATVEGLLSNMSGDSRVVACLTDEGSSFFNGRLGRDLSAVIRALDGAAFTHLRAKDTIRAVGDPRLSIVALVQPAAFWKFIKRDGLIAKSSGFLARSLICQPPSNIGFRDWNLAASRSEQKPVILVQRLVELANRQYLASHDGKPSRLALKMSTQAFPVWIEIAQKVEFMLQPGGVLNAIPEFGAKIASHVAKMAALFALIEYDHGIVDLRHIDASRQIMNYFISEHLRLTGPEIQLPPQLRMAQALADYLAKNFERVGVEYWTRRDLMRKGPAALRSSLHMDEAINVLLQTGVVLRCFDA</sequence>
<dbReference type="RefSeq" id="WP_276731192.1">
    <property type="nucleotide sequence ID" value="NZ_JAFKMR010000022.1"/>
</dbReference>
<proteinExistence type="predicted"/>
<evidence type="ECO:0000313" key="2">
    <source>
        <dbReference type="Proteomes" id="UP000664800"/>
    </source>
</evidence>
<reference evidence="1" key="1">
    <citation type="submission" date="2021-02" db="EMBL/GenBank/DDBJ databases">
        <title>Thiocyanate and organic carbon inputs drive convergent selection for specific autotrophic Afipia and Thiobacillus strains within complex microbiomes.</title>
        <authorList>
            <person name="Huddy R.J."/>
            <person name="Sachdeva R."/>
            <person name="Kadzinga F."/>
            <person name="Kantor R.S."/>
            <person name="Harrison S.T.L."/>
            <person name="Banfield J.F."/>
        </authorList>
    </citation>
    <scope>NUCLEOTIDE SEQUENCE</scope>
    <source>
        <strain evidence="1">SCN18_13_7_16_R3_B_64_19</strain>
    </source>
</reference>
<evidence type="ECO:0000313" key="1">
    <source>
        <dbReference type="EMBL" id="MBN8744971.1"/>
    </source>
</evidence>
<dbReference type="Pfam" id="PF13148">
    <property type="entry name" value="DUF3987"/>
    <property type="match status" value="2"/>
</dbReference>
<organism evidence="1 2">
    <name type="scientific">Thiomonas arsenitoxydans (strain DSM 22701 / CIP 110005 / 3As)</name>
    <dbReference type="NCBI Taxonomy" id="426114"/>
    <lineage>
        <taxon>Bacteria</taxon>
        <taxon>Pseudomonadati</taxon>
        <taxon>Pseudomonadota</taxon>
        <taxon>Betaproteobacteria</taxon>
        <taxon>Burkholderiales</taxon>
        <taxon>Thiomonas</taxon>
    </lineage>
</organism>
<dbReference type="InterPro" id="IPR025048">
    <property type="entry name" value="DUF3987"/>
</dbReference>